<accession>A0A4Q7YYY3</accession>
<dbReference type="Proteomes" id="UP000292958">
    <property type="component" value="Unassembled WGS sequence"/>
</dbReference>
<feature type="transmembrane region" description="Helical" evidence="1">
    <location>
        <begin position="346"/>
        <end position="365"/>
    </location>
</feature>
<evidence type="ECO:0000256" key="1">
    <source>
        <dbReference type="SAM" id="Phobius"/>
    </source>
</evidence>
<keyword evidence="3" id="KW-1185">Reference proteome</keyword>
<proteinExistence type="predicted"/>
<dbReference type="OrthoDB" id="180075at2"/>
<evidence type="ECO:0000313" key="3">
    <source>
        <dbReference type="Proteomes" id="UP000292958"/>
    </source>
</evidence>
<protein>
    <recommendedName>
        <fullName evidence="4">DUF155 domain-containing protein</fullName>
    </recommendedName>
</protein>
<evidence type="ECO:0000313" key="2">
    <source>
        <dbReference type="EMBL" id="RZU42704.1"/>
    </source>
</evidence>
<evidence type="ECO:0008006" key="4">
    <source>
        <dbReference type="Google" id="ProtNLM"/>
    </source>
</evidence>
<gene>
    <name evidence="2" type="ORF">BDD14_4296</name>
</gene>
<organism evidence="2 3">
    <name type="scientific">Edaphobacter modestus</name>
    <dbReference type="NCBI Taxonomy" id="388466"/>
    <lineage>
        <taxon>Bacteria</taxon>
        <taxon>Pseudomonadati</taxon>
        <taxon>Acidobacteriota</taxon>
        <taxon>Terriglobia</taxon>
        <taxon>Terriglobales</taxon>
        <taxon>Acidobacteriaceae</taxon>
        <taxon>Edaphobacter</taxon>
    </lineage>
</organism>
<keyword evidence="1" id="KW-1133">Transmembrane helix</keyword>
<keyword evidence="1" id="KW-0472">Membrane</keyword>
<name>A0A4Q7YYY3_9BACT</name>
<comment type="caution">
    <text evidence="2">The sequence shown here is derived from an EMBL/GenBank/DDBJ whole genome shotgun (WGS) entry which is preliminary data.</text>
</comment>
<sequence length="370" mass="41626">MPEAAQSTSETFTLSGAVHVLLQFDVCEEIRLDRLRDLLSAPTVQQPALKHPAPGYVRYKRPPVVEPTEPFLLDTGERLLGEIKYYDYGVVSVVLQLPFSGPWETLIALAGRWAWEIDFAAHASQIVRLRLQAAAPALIKPYADWLSEDYLIVHVRHITGSPAAADLIAAHGSRIAQVVRGDTLPLSTQECHEVLQSSISYYPTDLTVIGWNAAFLYDTPAGAEAAIQLLEYANSQLLEFRHYDELLTQVLDTVYDSFEQPSNVFTRWRRAGSANRLHTVLLEVMELTEHADNAIKFLSDMFAARLYRLAAAKVGVPDYKDLVKQKINTAEDLYRFMVDQFNQSRAFFLESAVVIILVIELIYLFRGKGL</sequence>
<dbReference type="RefSeq" id="WP_130420700.1">
    <property type="nucleotide sequence ID" value="NZ_SHKW01000001.1"/>
</dbReference>
<dbReference type="EMBL" id="SHKW01000001">
    <property type="protein sequence ID" value="RZU42704.1"/>
    <property type="molecule type" value="Genomic_DNA"/>
</dbReference>
<keyword evidence="1" id="KW-0812">Transmembrane</keyword>
<reference evidence="2 3" key="1">
    <citation type="submission" date="2019-02" db="EMBL/GenBank/DDBJ databases">
        <title>Genomic Encyclopedia of Archaeal and Bacterial Type Strains, Phase II (KMG-II): from individual species to whole genera.</title>
        <authorList>
            <person name="Goeker M."/>
        </authorList>
    </citation>
    <scope>NUCLEOTIDE SEQUENCE [LARGE SCALE GENOMIC DNA]</scope>
    <source>
        <strain evidence="2 3">DSM 18101</strain>
    </source>
</reference>
<dbReference type="AlphaFoldDB" id="A0A4Q7YYY3"/>